<organism evidence="3 4">
    <name type="scientific">Coprinopsis marcescibilis</name>
    <name type="common">Agaric fungus</name>
    <name type="synonym">Psathyrella marcescibilis</name>
    <dbReference type="NCBI Taxonomy" id="230819"/>
    <lineage>
        <taxon>Eukaryota</taxon>
        <taxon>Fungi</taxon>
        <taxon>Dikarya</taxon>
        <taxon>Basidiomycota</taxon>
        <taxon>Agaricomycotina</taxon>
        <taxon>Agaricomycetes</taxon>
        <taxon>Agaricomycetidae</taxon>
        <taxon>Agaricales</taxon>
        <taxon>Agaricineae</taxon>
        <taxon>Psathyrellaceae</taxon>
        <taxon>Coprinopsis</taxon>
    </lineage>
</organism>
<gene>
    <name evidence="3" type="ORF">FA15DRAFT_659477</name>
</gene>
<dbReference type="AlphaFoldDB" id="A0A5C3KIS3"/>
<evidence type="ECO:0000256" key="1">
    <source>
        <dbReference type="SAM" id="MobiDB-lite"/>
    </source>
</evidence>
<keyword evidence="2" id="KW-0812">Transmembrane</keyword>
<keyword evidence="2" id="KW-0472">Membrane</keyword>
<sequence length="229" mass="24873">MNRIANASRGVDASSPRSPPLPVTEFPPHPHVCRKFTSNPASQSVCKPPTSLSTPSLRIMPLDWRHPELAWVPWSCFSVASPGGPNAREKRFSSQQERSLVNVIAEKNMTKAQPMASALLPSRLGEEHPDRTPSMRAAIVAGKRKAPAPPDTPQGKRTTTYSLYDPEDAYGGSQHEGEKGIHPTPDYPSQSISTEGWDIARWSTFLLRPASGAAVFLLAAVICASIAER</sequence>
<evidence type="ECO:0000313" key="4">
    <source>
        <dbReference type="Proteomes" id="UP000307440"/>
    </source>
</evidence>
<feature type="compositionally biased region" description="Pro residues" evidence="1">
    <location>
        <begin position="17"/>
        <end position="26"/>
    </location>
</feature>
<reference evidence="3 4" key="1">
    <citation type="journal article" date="2019" name="Nat. Ecol. Evol.">
        <title>Megaphylogeny resolves global patterns of mushroom evolution.</title>
        <authorList>
            <person name="Varga T."/>
            <person name="Krizsan K."/>
            <person name="Foldi C."/>
            <person name="Dima B."/>
            <person name="Sanchez-Garcia M."/>
            <person name="Sanchez-Ramirez S."/>
            <person name="Szollosi G.J."/>
            <person name="Szarkandi J.G."/>
            <person name="Papp V."/>
            <person name="Albert L."/>
            <person name="Andreopoulos W."/>
            <person name="Angelini C."/>
            <person name="Antonin V."/>
            <person name="Barry K.W."/>
            <person name="Bougher N.L."/>
            <person name="Buchanan P."/>
            <person name="Buyck B."/>
            <person name="Bense V."/>
            <person name="Catcheside P."/>
            <person name="Chovatia M."/>
            <person name="Cooper J."/>
            <person name="Damon W."/>
            <person name="Desjardin D."/>
            <person name="Finy P."/>
            <person name="Geml J."/>
            <person name="Haridas S."/>
            <person name="Hughes K."/>
            <person name="Justo A."/>
            <person name="Karasinski D."/>
            <person name="Kautmanova I."/>
            <person name="Kiss B."/>
            <person name="Kocsube S."/>
            <person name="Kotiranta H."/>
            <person name="LaButti K.M."/>
            <person name="Lechner B.E."/>
            <person name="Liimatainen K."/>
            <person name="Lipzen A."/>
            <person name="Lukacs Z."/>
            <person name="Mihaltcheva S."/>
            <person name="Morgado L.N."/>
            <person name="Niskanen T."/>
            <person name="Noordeloos M.E."/>
            <person name="Ohm R.A."/>
            <person name="Ortiz-Santana B."/>
            <person name="Ovrebo C."/>
            <person name="Racz N."/>
            <person name="Riley R."/>
            <person name="Savchenko A."/>
            <person name="Shiryaev A."/>
            <person name="Soop K."/>
            <person name="Spirin V."/>
            <person name="Szebenyi C."/>
            <person name="Tomsovsky M."/>
            <person name="Tulloss R.E."/>
            <person name="Uehling J."/>
            <person name="Grigoriev I.V."/>
            <person name="Vagvolgyi C."/>
            <person name="Papp T."/>
            <person name="Martin F.M."/>
            <person name="Miettinen O."/>
            <person name="Hibbett D.S."/>
            <person name="Nagy L.G."/>
        </authorList>
    </citation>
    <scope>NUCLEOTIDE SEQUENCE [LARGE SCALE GENOMIC DNA]</scope>
    <source>
        <strain evidence="3 4">CBS 121175</strain>
    </source>
</reference>
<keyword evidence="2" id="KW-1133">Transmembrane helix</keyword>
<dbReference type="EMBL" id="ML210318">
    <property type="protein sequence ID" value="TFK19952.1"/>
    <property type="molecule type" value="Genomic_DNA"/>
</dbReference>
<keyword evidence="4" id="KW-1185">Reference proteome</keyword>
<protein>
    <submittedName>
        <fullName evidence="3">Uncharacterized protein</fullName>
    </submittedName>
</protein>
<accession>A0A5C3KIS3</accession>
<evidence type="ECO:0000313" key="3">
    <source>
        <dbReference type="EMBL" id="TFK19952.1"/>
    </source>
</evidence>
<proteinExistence type="predicted"/>
<evidence type="ECO:0000256" key="2">
    <source>
        <dbReference type="SAM" id="Phobius"/>
    </source>
</evidence>
<feature type="region of interest" description="Disordered" evidence="1">
    <location>
        <begin position="142"/>
        <end position="192"/>
    </location>
</feature>
<feature type="transmembrane region" description="Helical" evidence="2">
    <location>
        <begin position="205"/>
        <end position="227"/>
    </location>
</feature>
<name>A0A5C3KIS3_COPMA</name>
<dbReference type="Proteomes" id="UP000307440">
    <property type="component" value="Unassembled WGS sequence"/>
</dbReference>
<feature type="region of interest" description="Disordered" evidence="1">
    <location>
        <begin position="1"/>
        <end position="26"/>
    </location>
</feature>